<dbReference type="AlphaFoldDB" id="A0AAV7BHI9"/>
<sequence length="83" mass="9535">MHQRECRICGHKLPTNYDKATCNSCTGKILTEESSIWMESLRNVVREGVQRAKEVSILNQGRNGSHQTKKIIHPQICQKEIPF</sequence>
<organism evidence="1 2">
    <name type="scientific">Engystomops pustulosus</name>
    <name type="common">Tungara frog</name>
    <name type="synonym">Physalaemus pustulosus</name>
    <dbReference type="NCBI Taxonomy" id="76066"/>
    <lineage>
        <taxon>Eukaryota</taxon>
        <taxon>Metazoa</taxon>
        <taxon>Chordata</taxon>
        <taxon>Craniata</taxon>
        <taxon>Vertebrata</taxon>
        <taxon>Euteleostomi</taxon>
        <taxon>Amphibia</taxon>
        <taxon>Batrachia</taxon>
        <taxon>Anura</taxon>
        <taxon>Neobatrachia</taxon>
        <taxon>Hyloidea</taxon>
        <taxon>Leptodactylidae</taxon>
        <taxon>Leiuperinae</taxon>
        <taxon>Engystomops</taxon>
    </lineage>
</organism>
<accession>A0AAV7BHI9</accession>
<gene>
    <name evidence="1" type="ORF">GDO81_011856</name>
</gene>
<proteinExistence type="predicted"/>
<name>A0AAV7BHI9_ENGPU</name>
<evidence type="ECO:0000313" key="2">
    <source>
        <dbReference type="Proteomes" id="UP000824782"/>
    </source>
</evidence>
<dbReference type="Proteomes" id="UP000824782">
    <property type="component" value="Unassembled WGS sequence"/>
</dbReference>
<keyword evidence="2" id="KW-1185">Reference proteome</keyword>
<evidence type="ECO:0000313" key="1">
    <source>
        <dbReference type="EMBL" id="KAG8571968.1"/>
    </source>
</evidence>
<dbReference type="EMBL" id="WNYA01000005">
    <property type="protein sequence ID" value="KAG8571968.1"/>
    <property type="molecule type" value="Genomic_DNA"/>
</dbReference>
<protein>
    <submittedName>
        <fullName evidence="1">Uncharacterized protein</fullName>
    </submittedName>
</protein>
<comment type="caution">
    <text evidence="1">The sequence shown here is derived from an EMBL/GenBank/DDBJ whole genome shotgun (WGS) entry which is preliminary data.</text>
</comment>
<reference evidence="1" key="1">
    <citation type="thesis" date="2020" institute="ProQuest LLC" country="789 East Eisenhower Parkway, Ann Arbor, MI, USA">
        <title>Comparative Genomics and Chromosome Evolution.</title>
        <authorList>
            <person name="Mudd A.B."/>
        </authorList>
    </citation>
    <scope>NUCLEOTIDE SEQUENCE</scope>
    <source>
        <strain evidence="1">237g6f4</strain>
        <tissue evidence="1">Blood</tissue>
    </source>
</reference>